<dbReference type="Pfam" id="PF01266">
    <property type="entry name" value="DAO"/>
    <property type="match status" value="1"/>
</dbReference>
<evidence type="ECO:0000256" key="8">
    <source>
        <dbReference type="ARBA" id="ARBA00049547"/>
    </source>
</evidence>
<proteinExistence type="inferred from homology"/>
<protein>
    <recommendedName>
        <fullName evidence="7">D-amino-acid oxidase</fullName>
        <ecNumber evidence="6">1.4.3.3</ecNumber>
    </recommendedName>
</protein>
<comment type="catalytic activity">
    <reaction evidence="8">
        <text>a D-alpha-amino acid + O2 + H2O = a 2-oxocarboxylate + H2O2 + NH4(+)</text>
        <dbReference type="Rhea" id="RHEA:21816"/>
        <dbReference type="ChEBI" id="CHEBI:15377"/>
        <dbReference type="ChEBI" id="CHEBI:15379"/>
        <dbReference type="ChEBI" id="CHEBI:16240"/>
        <dbReference type="ChEBI" id="CHEBI:28938"/>
        <dbReference type="ChEBI" id="CHEBI:35179"/>
        <dbReference type="ChEBI" id="CHEBI:59871"/>
        <dbReference type="EC" id="1.4.3.3"/>
    </reaction>
    <physiologicalReaction direction="left-to-right" evidence="8">
        <dbReference type="Rhea" id="RHEA:21817"/>
    </physiologicalReaction>
</comment>
<reference evidence="11 12" key="1">
    <citation type="submission" date="2018-10" db="EMBL/GenBank/DDBJ databases">
        <title>An updated phylogeny of the Alphaproteobacteria reveals that the parasitic Rickettsiales and Holosporales have independent origins.</title>
        <authorList>
            <person name="Munoz-Gomez S.A."/>
            <person name="Hess S."/>
            <person name="Burger G."/>
            <person name="Lang B.F."/>
            <person name="Susko E."/>
            <person name="Slamovits C.H."/>
            <person name="Roger A.J."/>
        </authorList>
    </citation>
    <scope>NUCLEOTIDE SEQUENCE [LARGE SCALE GENOMIC DNA]</scope>
    <source>
        <strain evidence="11">HOLO01</strain>
    </source>
</reference>
<dbReference type="InterPro" id="IPR006076">
    <property type="entry name" value="FAD-dep_OxRdtase"/>
</dbReference>
<comment type="cofactor">
    <cofactor evidence="1">
        <name>FAD</name>
        <dbReference type="ChEBI" id="CHEBI:57692"/>
    </cofactor>
</comment>
<evidence type="ECO:0000313" key="11">
    <source>
        <dbReference type="EMBL" id="RZI46853.1"/>
    </source>
</evidence>
<evidence type="ECO:0000256" key="3">
    <source>
        <dbReference type="ARBA" id="ARBA00022630"/>
    </source>
</evidence>
<name>A0A4Q7DJ35_9PROT</name>
<sequence>MARSKKNKVLAAVITIGMGGAAFFYFNSPKKEIEVRHITPPRLEVANLGEKIICYRPMRRGPPVLDVNHVGKKYIANNYGHAESGVSLAPGAAEYVIELLQDEAGSELTEQSEITIVGAGIIGLLTALELVNKGYKNIKIIAEKFDGLSSHNAGGLISPLRLHDNCTKLQKILNKIGPEAYRFFVKVAKGQHPIIKAGVSFVPIYFETRQESGLEPFVGVVMEPAKDVILDFGNATKRQMVVYDDGIFVDSALLMQSLKTIFGWESYF</sequence>
<evidence type="ECO:0000256" key="7">
    <source>
        <dbReference type="ARBA" id="ARBA00039751"/>
    </source>
</evidence>
<dbReference type="Proteomes" id="UP000293550">
    <property type="component" value="Unassembled WGS sequence"/>
</dbReference>
<evidence type="ECO:0000256" key="6">
    <source>
        <dbReference type="ARBA" id="ARBA00039101"/>
    </source>
</evidence>
<keyword evidence="3" id="KW-0285">Flavoprotein</keyword>
<comment type="caution">
    <text evidence="11">The sequence shown here is derived from an EMBL/GenBank/DDBJ whole genome shotgun (WGS) entry which is preliminary data.</text>
</comment>
<evidence type="ECO:0000256" key="2">
    <source>
        <dbReference type="ARBA" id="ARBA00006730"/>
    </source>
</evidence>
<evidence type="ECO:0000256" key="1">
    <source>
        <dbReference type="ARBA" id="ARBA00001974"/>
    </source>
</evidence>
<dbReference type="GO" id="GO:0005737">
    <property type="term" value="C:cytoplasm"/>
    <property type="evidence" value="ECO:0007669"/>
    <property type="project" value="TreeGrafter"/>
</dbReference>
<evidence type="ECO:0000259" key="10">
    <source>
        <dbReference type="Pfam" id="PF01266"/>
    </source>
</evidence>
<dbReference type="InterPro" id="IPR023209">
    <property type="entry name" value="DAO"/>
</dbReference>
<dbReference type="PANTHER" id="PTHR11530:SF11">
    <property type="entry name" value="D-ASPARTATE OXIDASE"/>
    <property type="match status" value="1"/>
</dbReference>
<dbReference type="EC" id="1.4.3.3" evidence="6"/>
<evidence type="ECO:0000256" key="4">
    <source>
        <dbReference type="ARBA" id="ARBA00022827"/>
    </source>
</evidence>
<feature type="domain" description="FAD dependent oxidoreductase" evidence="10">
    <location>
        <begin position="114"/>
        <end position="189"/>
    </location>
</feature>
<keyword evidence="12" id="KW-1185">Reference proteome</keyword>
<dbReference type="GO" id="GO:0071949">
    <property type="term" value="F:FAD binding"/>
    <property type="evidence" value="ECO:0007669"/>
    <property type="project" value="InterPro"/>
</dbReference>
<keyword evidence="9" id="KW-0472">Membrane</keyword>
<feature type="transmembrane region" description="Helical" evidence="9">
    <location>
        <begin position="9"/>
        <end position="26"/>
    </location>
</feature>
<evidence type="ECO:0000256" key="9">
    <source>
        <dbReference type="SAM" id="Phobius"/>
    </source>
</evidence>
<gene>
    <name evidence="11" type="ORF">EQU50_01105</name>
</gene>
<dbReference type="GO" id="GO:0019478">
    <property type="term" value="P:D-amino acid catabolic process"/>
    <property type="evidence" value="ECO:0007669"/>
    <property type="project" value="TreeGrafter"/>
</dbReference>
<dbReference type="SUPFAM" id="SSF51971">
    <property type="entry name" value="Nucleotide-binding domain"/>
    <property type="match status" value="1"/>
</dbReference>
<keyword evidence="4" id="KW-0274">FAD</keyword>
<dbReference type="Gene3D" id="3.30.9.10">
    <property type="entry name" value="D-Amino Acid Oxidase, subunit A, domain 2"/>
    <property type="match status" value="1"/>
</dbReference>
<dbReference type="GO" id="GO:0003884">
    <property type="term" value="F:D-amino-acid oxidase activity"/>
    <property type="evidence" value="ECO:0007669"/>
    <property type="project" value="UniProtKB-EC"/>
</dbReference>
<comment type="similarity">
    <text evidence="2">Belongs to the DAMOX/DASOX family.</text>
</comment>
<evidence type="ECO:0000313" key="12">
    <source>
        <dbReference type="Proteomes" id="UP000293550"/>
    </source>
</evidence>
<accession>A0A4Q7DJ35</accession>
<dbReference type="OrthoDB" id="246701at2"/>
<evidence type="ECO:0000256" key="5">
    <source>
        <dbReference type="ARBA" id="ARBA00023002"/>
    </source>
</evidence>
<dbReference type="PANTHER" id="PTHR11530">
    <property type="entry name" value="D-AMINO ACID OXIDASE"/>
    <property type="match status" value="1"/>
</dbReference>
<keyword evidence="9" id="KW-0812">Transmembrane</keyword>
<keyword evidence="9" id="KW-1133">Transmembrane helix</keyword>
<keyword evidence="5" id="KW-0560">Oxidoreductase</keyword>
<dbReference type="Gene3D" id="3.40.50.720">
    <property type="entry name" value="NAD(P)-binding Rossmann-like Domain"/>
    <property type="match status" value="1"/>
</dbReference>
<dbReference type="EMBL" id="SCFB01000002">
    <property type="protein sequence ID" value="RZI46853.1"/>
    <property type="molecule type" value="Genomic_DNA"/>
</dbReference>
<dbReference type="AlphaFoldDB" id="A0A4Q7DJ35"/>
<organism evidence="11 12">
    <name type="scientific">Candidatus Finniella inopinata</name>
    <dbReference type="NCBI Taxonomy" id="1696036"/>
    <lineage>
        <taxon>Bacteria</taxon>
        <taxon>Pseudomonadati</taxon>
        <taxon>Pseudomonadota</taxon>
        <taxon>Alphaproteobacteria</taxon>
        <taxon>Holosporales</taxon>
        <taxon>Candidatus Paracaedibacteraceae</taxon>
        <taxon>Candidatus Finniella</taxon>
    </lineage>
</organism>